<evidence type="ECO:0000256" key="2">
    <source>
        <dbReference type="SAM" id="MobiDB-lite"/>
    </source>
</evidence>
<evidence type="ECO:0000313" key="3">
    <source>
        <dbReference type="EMBL" id="KAE9467798.1"/>
    </source>
</evidence>
<dbReference type="GO" id="GO:0015031">
    <property type="term" value="P:protein transport"/>
    <property type="evidence" value="ECO:0007669"/>
    <property type="project" value="InterPro"/>
</dbReference>
<reference evidence="3 4" key="1">
    <citation type="journal article" date="2019" name="Genome Biol. Evol.">
        <title>The Rhododendron genome and chromosomal organization provide insight into shared whole-genome duplications across the heath family (Ericaceae).</title>
        <authorList>
            <person name="Soza V.L."/>
            <person name="Lindsley D."/>
            <person name="Waalkes A."/>
            <person name="Ramage E."/>
            <person name="Patwardhan R.P."/>
            <person name="Burton J.N."/>
            <person name="Adey A."/>
            <person name="Kumar A."/>
            <person name="Qiu R."/>
            <person name="Shendure J."/>
            <person name="Hall B."/>
        </authorList>
    </citation>
    <scope>NUCLEOTIDE SEQUENCE [LARGE SCALE GENOMIC DNA]</scope>
    <source>
        <strain evidence="3">RSF 1966-606</strain>
    </source>
</reference>
<comment type="similarity">
    <text evidence="1">Belongs to the IST1 family.</text>
</comment>
<evidence type="ECO:0000256" key="1">
    <source>
        <dbReference type="ARBA" id="ARBA00005536"/>
    </source>
</evidence>
<proteinExistence type="inferred from homology"/>
<dbReference type="AlphaFoldDB" id="A0A6A4MSG6"/>
<feature type="compositionally biased region" description="Polar residues" evidence="2">
    <location>
        <begin position="254"/>
        <end position="265"/>
    </location>
</feature>
<feature type="compositionally biased region" description="Basic and acidic residues" evidence="2">
    <location>
        <begin position="358"/>
        <end position="371"/>
    </location>
</feature>
<dbReference type="Proteomes" id="UP000428333">
    <property type="component" value="Linkage Group LG01"/>
</dbReference>
<evidence type="ECO:0008006" key="5">
    <source>
        <dbReference type="Google" id="ProtNLM"/>
    </source>
</evidence>
<feature type="compositionally biased region" description="Polar residues" evidence="2">
    <location>
        <begin position="394"/>
        <end position="408"/>
    </location>
</feature>
<dbReference type="PANTHER" id="PTHR12161">
    <property type="entry name" value="IST1 FAMILY MEMBER"/>
    <property type="match status" value="1"/>
</dbReference>
<accession>A0A6A4MSG6</accession>
<organism evidence="3 4">
    <name type="scientific">Rhododendron williamsianum</name>
    <dbReference type="NCBI Taxonomy" id="262921"/>
    <lineage>
        <taxon>Eukaryota</taxon>
        <taxon>Viridiplantae</taxon>
        <taxon>Streptophyta</taxon>
        <taxon>Embryophyta</taxon>
        <taxon>Tracheophyta</taxon>
        <taxon>Spermatophyta</taxon>
        <taxon>Magnoliopsida</taxon>
        <taxon>eudicotyledons</taxon>
        <taxon>Gunneridae</taxon>
        <taxon>Pentapetalae</taxon>
        <taxon>asterids</taxon>
        <taxon>Ericales</taxon>
        <taxon>Ericaceae</taxon>
        <taxon>Ericoideae</taxon>
        <taxon>Rhodoreae</taxon>
        <taxon>Rhododendron</taxon>
    </lineage>
</organism>
<keyword evidence="4" id="KW-1185">Reference proteome</keyword>
<feature type="compositionally biased region" description="Basic and acidic residues" evidence="2">
    <location>
        <begin position="189"/>
        <end position="211"/>
    </location>
</feature>
<feature type="compositionally biased region" description="Basic and acidic residues" evidence="2">
    <location>
        <begin position="291"/>
        <end position="323"/>
    </location>
</feature>
<feature type="compositionally biased region" description="Basic and acidic residues" evidence="2">
    <location>
        <begin position="335"/>
        <end position="345"/>
    </location>
</feature>
<feature type="non-terminal residue" evidence="3">
    <location>
        <position position="1"/>
    </location>
</feature>
<dbReference type="Gene3D" id="1.20.1260.60">
    <property type="entry name" value="Vacuolar protein sorting-associated protein Ist1"/>
    <property type="match status" value="1"/>
</dbReference>
<dbReference type="EMBL" id="QEFC01000012">
    <property type="protein sequence ID" value="KAE9467798.1"/>
    <property type="molecule type" value="Genomic_DNA"/>
</dbReference>
<feature type="compositionally biased region" description="Basic and acidic residues" evidence="2">
    <location>
        <begin position="382"/>
        <end position="392"/>
    </location>
</feature>
<dbReference type="InterPro" id="IPR042277">
    <property type="entry name" value="IST1-like"/>
</dbReference>
<feature type="compositionally biased region" description="Basic and acidic residues" evidence="2">
    <location>
        <begin position="222"/>
        <end position="240"/>
    </location>
</feature>
<dbReference type="PANTHER" id="PTHR12161:SF88">
    <property type="entry name" value="REGULATOR OF VPS4 ACTIVITY IN THE MVB PATHWAY PROTEIN"/>
    <property type="match status" value="1"/>
</dbReference>
<evidence type="ECO:0000313" key="4">
    <source>
        <dbReference type="Proteomes" id="UP000428333"/>
    </source>
</evidence>
<protein>
    <recommendedName>
        <fullName evidence="5">IST1-like protein</fullName>
    </recommendedName>
</protein>
<sequence length="470" mass="52919">MFDGLLKSKFYSKCKTAIKLTKTRIEMIRRKRNAMQKYLRNDIAVLLRDGLDINAYGRAEGLLVELNMSACYDFIEQFCGLISNNVSLMNKQRECPEECKEAVSSLMFAAARFADMPELRELRSVFADRYGNSIEANLNKEFVEKLKATPPRKDVKLQLLLEIALESDLQWDSKALEQKLYNPPPSEQTRSKDKSVEKYDEEPVRKTDKQVSKNKQQNVRDSAPKGNKEDFPSYGRKEVGDGIGGGSIDRNDRQTSSNSESNVAEGTTDDDNKAFFNRFTPPPYTKPITGETEKASSEATSGDRLEVNHHRDDSVGEEADKPKPRSVRRRPLKPPPDHGTRRDAAKQGLGNENMGGQDQKDDEERAIDRLLMRYSRKNAPYEVDKAKADIKPPHSQQSRVDISNNPTRSRTEDGLPVRAASLPPEPMSPVEKGKGHVRASSYEPDAAGPVHPKLPDYDDFVARLAAFRGK</sequence>
<gene>
    <name evidence="3" type="ORF">C3L33_00267</name>
</gene>
<dbReference type="FunFam" id="1.20.1260.60:FF:000002">
    <property type="entry name" value="Vacuolar protein sorting-associated protein IST1"/>
    <property type="match status" value="1"/>
</dbReference>
<dbReference type="Pfam" id="PF03398">
    <property type="entry name" value="Ist1"/>
    <property type="match status" value="1"/>
</dbReference>
<dbReference type="OrthoDB" id="29853at2759"/>
<feature type="region of interest" description="Disordered" evidence="2">
    <location>
        <begin position="177"/>
        <end position="455"/>
    </location>
</feature>
<name>A0A6A4MSG6_9ERIC</name>
<comment type="caution">
    <text evidence="3">The sequence shown here is derived from an EMBL/GenBank/DDBJ whole genome shotgun (WGS) entry which is preliminary data.</text>
</comment>
<dbReference type="InterPro" id="IPR005061">
    <property type="entry name" value="Ist1"/>
</dbReference>